<comment type="caution">
    <text evidence="1">The sequence shown here is derived from an EMBL/GenBank/DDBJ whole genome shotgun (WGS) entry which is preliminary data.</text>
</comment>
<accession>A0A3N4NX32</accession>
<dbReference type="PROSITE" id="PS51257">
    <property type="entry name" value="PROKAR_LIPOPROTEIN"/>
    <property type="match status" value="1"/>
</dbReference>
<keyword evidence="2" id="KW-1185">Reference proteome</keyword>
<dbReference type="EMBL" id="RPFJ01000057">
    <property type="protein sequence ID" value="RPD91683.1"/>
    <property type="molecule type" value="Genomic_DNA"/>
</dbReference>
<gene>
    <name evidence="1" type="ORF">EGM88_14500</name>
</gene>
<dbReference type="Proteomes" id="UP000270856">
    <property type="component" value="Unassembled WGS sequence"/>
</dbReference>
<name>A0A3N4NX32_9FLAO</name>
<dbReference type="RefSeq" id="WP_123899133.1">
    <property type="nucleotide sequence ID" value="NZ_RPFJ01000057.1"/>
</dbReference>
<dbReference type="OrthoDB" id="1118927at2"/>
<proteinExistence type="predicted"/>
<evidence type="ECO:0008006" key="3">
    <source>
        <dbReference type="Google" id="ProtNLM"/>
    </source>
</evidence>
<dbReference type="AlphaFoldDB" id="A0A3N4NX32"/>
<reference evidence="1 2" key="1">
    <citation type="submission" date="2018-11" db="EMBL/GenBank/DDBJ databases">
        <title>Aureibaculum marinum gen. nov., sp. nov., a member of the family Flavobacteriaceae isolated from the Bohai Sea.</title>
        <authorList>
            <person name="Ji X."/>
        </authorList>
    </citation>
    <scope>NUCLEOTIDE SEQUENCE [LARGE SCALE GENOMIC DNA]</scope>
    <source>
        <strain evidence="1 2">BH-SD17</strain>
    </source>
</reference>
<evidence type="ECO:0000313" key="2">
    <source>
        <dbReference type="Proteomes" id="UP000270856"/>
    </source>
</evidence>
<organism evidence="1 2">
    <name type="scientific">Aureibaculum marinum</name>
    <dbReference type="NCBI Taxonomy" id="2487930"/>
    <lineage>
        <taxon>Bacteria</taxon>
        <taxon>Pseudomonadati</taxon>
        <taxon>Bacteroidota</taxon>
        <taxon>Flavobacteriia</taxon>
        <taxon>Flavobacteriales</taxon>
        <taxon>Flavobacteriaceae</taxon>
        <taxon>Aureibaculum</taxon>
    </lineage>
</organism>
<evidence type="ECO:0000313" key="1">
    <source>
        <dbReference type="EMBL" id="RPD91683.1"/>
    </source>
</evidence>
<sequence length="142" mass="15926">MKKVIYLFVLTLGIISCNSDVETQISNSDLVGKWNWTNTDGGIGNNIHETPTTLGKTVHLTLMDNYHFSISENGNEISSGTYELTLKKSIYSGEMERFIQFPENQQYLGIVTRGIIKTYETNKLDISDNNHDGIGSGFIKIE</sequence>
<protein>
    <recommendedName>
        <fullName evidence="3">Lipocalin-like domain-containing protein</fullName>
    </recommendedName>
</protein>